<sequence>MTLSVVNEMNALKKGRLFPGSLRQLVLMAFLLVLLPLLVLAYQAYDSLDQLSRQAARINRTTLSDARRSESMSGIALEMERSYRQYCVLDDPTLSRLYQNQHKQYAQLLDAHASVLPDLRYYQTLRTLLTQLTQPTCLNNSPDKDSSARLENFSRTNAEMVQATREVVFSRGQQLQRAIAERGQFFGWQALVLFLLSGALVVLFTRMIIGPVKGVERMINRLGEGRNLGDVTRFKGPREIRSLVQRIVWLSERLAWLESQRHEFLRHISHELKTPLASMREGTELLADEVAGPLTPDQKEVVAILNSSSRHLQTLIEQLLDYNRKLADAPTLSVFVDLKALVDDVVTANSLPARAKKIRSEVIIGAPRCLAEPTLLRRVLDNLYSNAVHYGAESGTIWVRSRQENGRVIIEVANTGIPIPQAERTMIFEPFYQGSQQRKGAVKGSGLGLSIAQDCIRRMHGELQLVAVEDADVCFRIELPLTAEKNE</sequence>
<dbReference type="KEGG" id="rah:Rahaq_1020"/>
<dbReference type="EC" id="2.7.13.3" evidence="2"/>
<feature type="domain" description="Histidine kinase" evidence="10">
    <location>
        <begin position="267"/>
        <end position="483"/>
    </location>
</feature>
<keyword evidence="4" id="KW-0808">Transferase</keyword>
<dbReference type="CDD" id="cd00082">
    <property type="entry name" value="HisKA"/>
    <property type="match status" value="1"/>
</dbReference>
<dbReference type="EMBL" id="CP002505">
    <property type="protein sequence ID" value="ADW72643.1"/>
    <property type="molecule type" value="Genomic_DNA"/>
</dbReference>
<proteinExistence type="predicted"/>
<dbReference type="eggNOG" id="COG0642">
    <property type="taxonomic scope" value="Bacteria"/>
</dbReference>
<dbReference type="InterPro" id="IPR050351">
    <property type="entry name" value="BphY/WalK/GraS-like"/>
</dbReference>
<name>A0A0H3F6Y4_RAHSY</name>
<dbReference type="CDD" id="cd00075">
    <property type="entry name" value="HATPase"/>
    <property type="match status" value="1"/>
</dbReference>
<evidence type="ECO:0000256" key="5">
    <source>
        <dbReference type="ARBA" id="ARBA00022741"/>
    </source>
</evidence>
<dbReference type="AlphaFoldDB" id="A0A0H3F6Y4"/>
<dbReference type="HOGENOM" id="CLU_000445_89_23_6"/>
<keyword evidence="7" id="KW-0067">ATP-binding</keyword>
<keyword evidence="5" id="KW-0547">Nucleotide-binding</keyword>
<evidence type="ECO:0000256" key="2">
    <source>
        <dbReference type="ARBA" id="ARBA00012438"/>
    </source>
</evidence>
<dbReference type="GO" id="GO:0000156">
    <property type="term" value="F:phosphorelay response regulator activity"/>
    <property type="evidence" value="ECO:0007669"/>
    <property type="project" value="TreeGrafter"/>
</dbReference>
<dbReference type="SUPFAM" id="SSF47384">
    <property type="entry name" value="Homodimeric domain of signal transducing histidine kinase"/>
    <property type="match status" value="1"/>
</dbReference>
<dbReference type="GO" id="GO:0007234">
    <property type="term" value="P:osmosensory signaling via phosphorelay pathway"/>
    <property type="evidence" value="ECO:0007669"/>
    <property type="project" value="TreeGrafter"/>
</dbReference>
<dbReference type="PROSITE" id="PS50109">
    <property type="entry name" value="HIS_KIN"/>
    <property type="match status" value="1"/>
</dbReference>
<dbReference type="Pfam" id="PF02518">
    <property type="entry name" value="HATPase_c"/>
    <property type="match status" value="1"/>
</dbReference>
<dbReference type="PANTHER" id="PTHR42878:SF7">
    <property type="entry name" value="SENSOR HISTIDINE KINASE GLRK"/>
    <property type="match status" value="1"/>
</dbReference>
<dbReference type="InterPro" id="IPR036097">
    <property type="entry name" value="HisK_dim/P_sf"/>
</dbReference>
<dbReference type="InterPro" id="IPR003661">
    <property type="entry name" value="HisK_dim/P_dom"/>
</dbReference>
<keyword evidence="8" id="KW-0902">Two-component regulatory system</keyword>
<keyword evidence="3" id="KW-0597">Phosphoprotein</keyword>
<evidence type="ECO:0000256" key="3">
    <source>
        <dbReference type="ARBA" id="ARBA00022553"/>
    </source>
</evidence>
<evidence type="ECO:0000256" key="7">
    <source>
        <dbReference type="ARBA" id="ARBA00022840"/>
    </source>
</evidence>
<gene>
    <name evidence="11" type="ordered locus">Rahaq_1020</name>
</gene>
<evidence type="ECO:0000256" key="4">
    <source>
        <dbReference type="ARBA" id="ARBA00022679"/>
    </source>
</evidence>
<evidence type="ECO:0000256" key="6">
    <source>
        <dbReference type="ARBA" id="ARBA00022777"/>
    </source>
</evidence>
<evidence type="ECO:0000256" key="9">
    <source>
        <dbReference type="SAM" id="Phobius"/>
    </source>
</evidence>
<organism evidence="11 12">
    <name type="scientific">Rahnella sp. (strain Y9602)</name>
    <dbReference type="NCBI Taxonomy" id="2703885"/>
    <lineage>
        <taxon>Bacteria</taxon>
        <taxon>Pseudomonadati</taxon>
        <taxon>Pseudomonadota</taxon>
        <taxon>Gammaproteobacteria</taxon>
        <taxon>Enterobacterales</taxon>
        <taxon>Yersiniaceae</taxon>
        <taxon>Rahnella</taxon>
    </lineage>
</organism>
<dbReference type="PRINTS" id="PR00344">
    <property type="entry name" value="BCTRLSENSOR"/>
</dbReference>
<dbReference type="Gene3D" id="3.30.565.10">
    <property type="entry name" value="Histidine kinase-like ATPase, C-terminal domain"/>
    <property type="match status" value="1"/>
</dbReference>
<dbReference type="SUPFAM" id="SSF55874">
    <property type="entry name" value="ATPase domain of HSP90 chaperone/DNA topoisomerase II/histidine kinase"/>
    <property type="match status" value="1"/>
</dbReference>
<dbReference type="SMART" id="SM00387">
    <property type="entry name" value="HATPase_c"/>
    <property type="match status" value="1"/>
</dbReference>
<reference evidence="12" key="1">
    <citation type="submission" date="2011-01" db="EMBL/GenBank/DDBJ databases">
        <title>Complete sequence of chromosome of Rahnella sp. Y9602.</title>
        <authorList>
            <consortium name="US DOE Joint Genome Institute"/>
            <person name="Lucas S."/>
            <person name="Copeland A."/>
            <person name="Lapidus A."/>
            <person name="Cheng J.-F."/>
            <person name="Goodwin L."/>
            <person name="Pitluck S."/>
            <person name="Lu M."/>
            <person name="Detter J.C."/>
            <person name="Han C."/>
            <person name="Tapia R."/>
            <person name="Land M."/>
            <person name="Hauser L."/>
            <person name="Kyrpides N."/>
            <person name="Ivanova N."/>
            <person name="Ovchinnikova G."/>
            <person name="Pagani I."/>
            <person name="Sobecky P.A."/>
            <person name="Martinez R.J."/>
            <person name="Woyke T."/>
        </authorList>
    </citation>
    <scope>NUCLEOTIDE SEQUENCE [LARGE SCALE GENOMIC DNA]</scope>
    <source>
        <strain evidence="12">Y9602</strain>
    </source>
</reference>
<accession>A0A0H3F6Y4</accession>
<dbReference type="InterPro" id="IPR003594">
    <property type="entry name" value="HATPase_dom"/>
</dbReference>
<dbReference type="InterPro" id="IPR005467">
    <property type="entry name" value="His_kinase_dom"/>
</dbReference>
<dbReference type="GO" id="GO:0000155">
    <property type="term" value="F:phosphorelay sensor kinase activity"/>
    <property type="evidence" value="ECO:0007669"/>
    <property type="project" value="InterPro"/>
</dbReference>
<evidence type="ECO:0000259" key="10">
    <source>
        <dbReference type="PROSITE" id="PS50109"/>
    </source>
</evidence>
<keyword evidence="6 11" id="KW-0418">Kinase</keyword>
<feature type="transmembrane region" description="Helical" evidence="9">
    <location>
        <begin position="186"/>
        <end position="209"/>
    </location>
</feature>
<reference evidence="11 12" key="2">
    <citation type="journal article" date="2012" name="J. Bacteriol.">
        <title>Complete Genome Sequence of Rahnella sp. Strain Y9602, a Gammaproteobacterium Isolate from Metal- and Radionuclide-Contaminated Soil.</title>
        <authorList>
            <person name="Martinez R.J."/>
            <person name="Bruce D."/>
            <person name="Detter C."/>
            <person name="Goodwin L.A."/>
            <person name="Han J."/>
            <person name="Han C.S."/>
            <person name="Held B."/>
            <person name="Land M.L."/>
            <person name="Mikhailova N."/>
            <person name="Nolan M."/>
            <person name="Pennacchio L."/>
            <person name="Pitluck S."/>
            <person name="Tapia R."/>
            <person name="Woyke T."/>
            <person name="Sobecky P.A."/>
        </authorList>
    </citation>
    <scope>NUCLEOTIDE SEQUENCE [LARGE SCALE GENOMIC DNA]</scope>
    <source>
        <strain evidence="11 12">Y9602</strain>
    </source>
</reference>
<keyword evidence="9" id="KW-0812">Transmembrane</keyword>
<dbReference type="SMART" id="SM00388">
    <property type="entry name" value="HisKA"/>
    <property type="match status" value="1"/>
</dbReference>
<evidence type="ECO:0000256" key="8">
    <source>
        <dbReference type="ARBA" id="ARBA00023012"/>
    </source>
</evidence>
<protein>
    <recommendedName>
        <fullName evidence="2">histidine kinase</fullName>
        <ecNumber evidence="2">2.7.13.3</ecNumber>
    </recommendedName>
</protein>
<keyword evidence="9" id="KW-0472">Membrane</keyword>
<evidence type="ECO:0000313" key="12">
    <source>
        <dbReference type="Proteomes" id="UP000007257"/>
    </source>
</evidence>
<evidence type="ECO:0000313" key="11">
    <source>
        <dbReference type="EMBL" id="ADW72643.1"/>
    </source>
</evidence>
<dbReference type="PANTHER" id="PTHR42878">
    <property type="entry name" value="TWO-COMPONENT HISTIDINE KINASE"/>
    <property type="match status" value="1"/>
</dbReference>
<dbReference type="InterPro" id="IPR004358">
    <property type="entry name" value="Sig_transdc_His_kin-like_C"/>
</dbReference>
<evidence type="ECO:0000256" key="1">
    <source>
        <dbReference type="ARBA" id="ARBA00000085"/>
    </source>
</evidence>
<dbReference type="GO" id="GO:0030295">
    <property type="term" value="F:protein kinase activator activity"/>
    <property type="evidence" value="ECO:0007669"/>
    <property type="project" value="TreeGrafter"/>
</dbReference>
<dbReference type="InterPro" id="IPR036890">
    <property type="entry name" value="HATPase_C_sf"/>
</dbReference>
<keyword evidence="9" id="KW-1133">Transmembrane helix</keyword>
<dbReference type="GO" id="GO:0005524">
    <property type="term" value="F:ATP binding"/>
    <property type="evidence" value="ECO:0007669"/>
    <property type="project" value="UniProtKB-KW"/>
</dbReference>
<comment type="catalytic activity">
    <reaction evidence="1">
        <text>ATP + protein L-histidine = ADP + protein N-phospho-L-histidine.</text>
        <dbReference type="EC" id="2.7.13.3"/>
    </reaction>
</comment>
<dbReference type="Proteomes" id="UP000007257">
    <property type="component" value="Chromosome"/>
</dbReference>
<dbReference type="Gene3D" id="1.10.287.130">
    <property type="match status" value="1"/>
</dbReference>
<dbReference type="Pfam" id="PF00512">
    <property type="entry name" value="HisKA"/>
    <property type="match status" value="1"/>
</dbReference>